<reference evidence="3" key="1">
    <citation type="submission" date="2015-06" db="EMBL/GenBank/DDBJ databases">
        <title>Expansion of signal transduction pathways in fungi by whole-genome duplication.</title>
        <authorList>
            <consortium name="DOE Joint Genome Institute"/>
            <person name="Corrochano L.M."/>
            <person name="Kuo A."/>
            <person name="Marcet-Houben M."/>
            <person name="Polaino S."/>
            <person name="Salamov A."/>
            <person name="Villalobos J.M."/>
            <person name="Alvarez M.I."/>
            <person name="Avalos J."/>
            <person name="Benito E.P."/>
            <person name="Benoit I."/>
            <person name="Burger G."/>
            <person name="Camino L.P."/>
            <person name="Canovas D."/>
            <person name="Cerda-Olmedo E."/>
            <person name="Cheng J.-F."/>
            <person name="Dominguez A."/>
            <person name="Elias M."/>
            <person name="Eslava A.P."/>
            <person name="Glaser F."/>
            <person name="Grimwood J."/>
            <person name="Gutierrez G."/>
            <person name="Heitman J."/>
            <person name="Henrissat B."/>
            <person name="Iturriaga E.A."/>
            <person name="Lang B.F."/>
            <person name="Lavin J.L."/>
            <person name="Lee S."/>
            <person name="Li W."/>
            <person name="Lindquist E."/>
            <person name="Lopez-Garcia S."/>
            <person name="Luque E.M."/>
            <person name="Marcos A.T."/>
            <person name="Martin J."/>
            <person name="McCluskey K."/>
            <person name="Medina H.R."/>
            <person name="Miralles-Duran A."/>
            <person name="Miyazaki A."/>
            <person name="Munoz-Torres E."/>
            <person name="Oguiza J.A."/>
            <person name="Ohm R."/>
            <person name="Olmedo M."/>
            <person name="Orejas M."/>
            <person name="Ortiz-Castellanos L."/>
            <person name="Pisabarro A.G."/>
            <person name="Rodriguez-Romero J."/>
            <person name="Ruiz-Herrera J."/>
            <person name="Ruiz-Vazquez R."/>
            <person name="Sanz C."/>
            <person name="Schackwitz W."/>
            <person name="Schmutz J."/>
            <person name="Shahriari M."/>
            <person name="Shelest E."/>
            <person name="Silva-Franco F."/>
            <person name="Soanes D."/>
            <person name="Syed K."/>
            <person name="Tagua V.G."/>
            <person name="Talbot N.J."/>
            <person name="Thon M."/>
            <person name="De vries R.P."/>
            <person name="Wiebenga A."/>
            <person name="Yadav J.S."/>
            <person name="Braun E.L."/>
            <person name="Baker S."/>
            <person name="Garre V."/>
            <person name="Horwitz B."/>
            <person name="Torres-Martinez S."/>
            <person name="Idnurm A."/>
            <person name="Herrera-Estrella A."/>
            <person name="Gabaldon T."/>
            <person name="Grigoriev I.V."/>
        </authorList>
    </citation>
    <scope>NUCLEOTIDE SEQUENCE [LARGE SCALE GENOMIC DNA]</scope>
    <source>
        <strain evidence="3">NRRL 1555(-)</strain>
    </source>
</reference>
<protein>
    <submittedName>
        <fullName evidence="2">Uncharacterized protein</fullName>
    </submittedName>
</protein>
<name>A0A167QRS4_PHYB8</name>
<dbReference type="RefSeq" id="XP_018298201.1">
    <property type="nucleotide sequence ID" value="XM_018438144.1"/>
</dbReference>
<dbReference type="Proteomes" id="UP000077315">
    <property type="component" value="Unassembled WGS sequence"/>
</dbReference>
<keyword evidence="1" id="KW-1133">Transmembrane helix</keyword>
<dbReference type="STRING" id="763407.A0A167QRS4"/>
<dbReference type="InParanoid" id="A0A167QRS4"/>
<dbReference type="GeneID" id="28999050"/>
<sequence length="549" mass="61727">MKRPNRPLFYLLILIAFSVITVVFIPSFSSSSLPPDQPDIIHTSNAETSNEKYLSYLPHGNFVEQHESLRNAIRIAFETNRTIIAPSLRLGKVHGWAPFSVLAKHYEAQDKKELHRLCTAGEGSTHWRTLLEPCATLNDWTEIKWSSLFDLDELNKRHGIRVIERDGHGWGTEESALGGRIDPLDVMVVDTMTFFNNGTEWEITDEEDTASSWQALNWAQSHLNSFRNILKGSEGVSTTGKPLSRILRHNKLRAINERVLQFGSLAFALRYETSSDSRQATLRLQMSKDLFVVPNKMPVVTAASEEIVMKMGGKGAFSVLHVNLSSLVQSESRYAEDVKAKGSEAAVDDVIEKPLEEIVVENEEDLERQNDVRAVSKLALLNGLNADARKSMMESVVLQVSGDIPINQAISAALPFKPSRLLNLTNVDVMDQSVRGRSELLEACLDYKQKVDRLYPIYYLVNDLLPTPEAYPDIFGALMKMFPCTFSKSDMFQMGVINIEWTGSQTELTDNVDYEELLGPILDVLIAGSAYSFFEIPQTPLTRLIGWQR</sequence>
<proteinExistence type="predicted"/>
<accession>A0A167QRS4</accession>
<organism evidence="2 3">
    <name type="scientific">Phycomyces blakesleeanus (strain ATCC 8743b / DSM 1359 / FGSC 10004 / NBRC 33097 / NRRL 1555)</name>
    <dbReference type="NCBI Taxonomy" id="763407"/>
    <lineage>
        <taxon>Eukaryota</taxon>
        <taxon>Fungi</taxon>
        <taxon>Fungi incertae sedis</taxon>
        <taxon>Mucoromycota</taxon>
        <taxon>Mucoromycotina</taxon>
        <taxon>Mucoromycetes</taxon>
        <taxon>Mucorales</taxon>
        <taxon>Phycomycetaceae</taxon>
        <taxon>Phycomyces</taxon>
    </lineage>
</organism>
<keyword evidence="1" id="KW-0812">Transmembrane</keyword>
<feature type="transmembrane region" description="Helical" evidence="1">
    <location>
        <begin position="7"/>
        <end position="28"/>
    </location>
</feature>
<keyword evidence="1" id="KW-0472">Membrane</keyword>
<evidence type="ECO:0000256" key="1">
    <source>
        <dbReference type="SAM" id="Phobius"/>
    </source>
</evidence>
<dbReference type="VEuPathDB" id="FungiDB:PHYBLDRAFT_179424"/>
<keyword evidence="3" id="KW-1185">Reference proteome</keyword>
<dbReference type="EMBL" id="KV440972">
    <property type="protein sequence ID" value="OAD80161.1"/>
    <property type="molecule type" value="Genomic_DNA"/>
</dbReference>
<dbReference type="AlphaFoldDB" id="A0A167QRS4"/>
<evidence type="ECO:0000313" key="2">
    <source>
        <dbReference type="EMBL" id="OAD80161.1"/>
    </source>
</evidence>
<gene>
    <name evidence="2" type="ORF">PHYBLDRAFT_179424</name>
</gene>
<dbReference type="OrthoDB" id="2266750at2759"/>
<evidence type="ECO:0000313" key="3">
    <source>
        <dbReference type="Proteomes" id="UP000077315"/>
    </source>
</evidence>